<dbReference type="FunFam" id="2.40.70.10:FF:000004">
    <property type="entry name" value="Pepsin A"/>
    <property type="match status" value="1"/>
</dbReference>
<keyword evidence="14" id="KW-1185">Reference proteome</keyword>
<dbReference type="Pfam" id="PF07966">
    <property type="entry name" value="A1_Propeptide"/>
    <property type="match status" value="1"/>
</dbReference>
<comment type="similarity">
    <text evidence="2 11">Belongs to the peptidase A1 family.</text>
</comment>
<protein>
    <recommendedName>
        <fullName evidence="3">pepsin A</fullName>
        <ecNumber evidence="3">3.4.23.1</ecNumber>
    </recommendedName>
</protein>
<sequence length="378" mass="40986">SEWLYVPTCALDGLAACPGCPLIPLTRGKSARQQLEERGLLEEYRRKIPYSPAAKFLPRNEQSMVPMTFDPDTTYYGEIGIGTPPQIFKVLFDTGSSDLWVPSVSCTSSACDKHSKFNSSASSTFEAGTKTFTILYYNGYSSGITGYELIEIGNLFVHNQIIGLAETESIFLDSVPWDGILGLAFPGLSHEGGTPLFNTIWNQNNIPQNMFSMYLSSSVEGSMLILGGMDSSYFTGTMKWIPVYMATNFWNIQIQSITINGNTVACSGSCAAVVDSGTSFIIGPDKDITNINGWLGASLDQNGDATVSCGVTHFLPDVVFNINGYSFALPPSAYVLKSASGCRTGFASGTWILGEVFMRQFYTTFDVGNNRVGFAQAV</sequence>
<dbReference type="InterPro" id="IPR012848">
    <property type="entry name" value="Aspartic_peptidase_N"/>
</dbReference>
<evidence type="ECO:0000259" key="12">
    <source>
        <dbReference type="PROSITE" id="PS51767"/>
    </source>
</evidence>
<evidence type="ECO:0000256" key="10">
    <source>
        <dbReference type="PIRSR" id="PIRSR601461-2"/>
    </source>
</evidence>
<feature type="disulfide bond" evidence="10">
    <location>
        <begin position="266"/>
        <end position="270"/>
    </location>
</feature>
<dbReference type="SUPFAM" id="SSF50630">
    <property type="entry name" value="Acid proteases"/>
    <property type="match status" value="1"/>
</dbReference>
<keyword evidence="6" id="KW-0222">Digestion</keyword>
<evidence type="ECO:0000256" key="9">
    <source>
        <dbReference type="PIRSR" id="PIRSR601461-1"/>
    </source>
</evidence>
<evidence type="ECO:0000256" key="3">
    <source>
        <dbReference type="ARBA" id="ARBA00011924"/>
    </source>
</evidence>
<evidence type="ECO:0000256" key="4">
    <source>
        <dbReference type="ARBA" id="ARBA00022670"/>
    </source>
</evidence>
<dbReference type="PRINTS" id="PR00792">
    <property type="entry name" value="PEPSIN"/>
</dbReference>
<dbReference type="Ensembl" id="ENSCLMT00005019636.1">
    <property type="protein sequence ID" value="ENSCLMP00005018621.1"/>
    <property type="gene ID" value="ENSCLMG00005008783.1"/>
</dbReference>
<dbReference type="EC" id="3.4.23.1" evidence="3"/>
<evidence type="ECO:0000256" key="7">
    <source>
        <dbReference type="ARBA" id="ARBA00022801"/>
    </source>
</evidence>
<dbReference type="InterPro" id="IPR021109">
    <property type="entry name" value="Peptidase_aspartic_dom_sf"/>
</dbReference>
<evidence type="ECO:0000256" key="2">
    <source>
        <dbReference type="ARBA" id="ARBA00007447"/>
    </source>
</evidence>
<dbReference type="PANTHER" id="PTHR47966">
    <property type="entry name" value="BETA-SITE APP-CLEAVING ENZYME, ISOFORM A-RELATED"/>
    <property type="match status" value="1"/>
</dbReference>
<organism evidence="13 14">
    <name type="scientific">Cyclopterus lumpus</name>
    <name type="common">Lumpsucker</name>
    <dbReference type="NCBI Taxonomy" id="8103"/>
    <lineage>
        <taxon>Eukaryota</taxon>
        <taxon>Metazoa</taxon>
        <taxon>Chordata</taxon>
        <taxon>Craniata</taxon>
        <taxon>Vertebrata</taxon>
        <taxon>Euteleostomi</taxon>
        <taxon>Actinopterygii</taxon>
        <taxon>Neopterygii</taxon>
        <taxon>Teleostei</taxon>
        <taxon>Neoteleostei</taxon>
        <taxon>Acanthomorphata</taxon>
        <taxon>Eupercaria</taxon>
        <taxon>Perciformes</taxon>
        <taxon>Cottioidei</taxon>
        <taxon>Cottales</taxon>
        <taxon>Cyclopteridae</taxon>
        <taxon>Cyclopterus</taxon>
    </lineage>
</organism>
<reference evidence="13" key="1">
    <citation type="submission" date="2025-08" db="UniProtKB">
        <authorList>
            <consortium name="Ensembl"/>
        </authorList>
    </citation>
    <scope>IDENTIFICATION</scope>
</reference>
<keyword evidence="7 11" id="KW-0378">Hydrolase</keyword>
<feature type="active site" evidence="9">
    <location>
        <position position="93"/>
    </location>
</feature>
<dbReference type="InterPro" id="IPR001461">
    <property type="entry name" value="Aspartic_peptidase_A1"/>
</dbReference>
<dbReference type="Gene3D" id="6.10.140.60">
    <property type="match status" value="1"/>
</dbReference>
<feature type="domain" description="Peptidase A1" evidence="12">
    <location>
        <begin position="75"/>
        <end position="375"/>
    </location>
</feature>
<dbReference type="PROSITE" id="PS00141">
    <property type="entry name" value="ASP_PROTEASE"/>
    <property type="match status" value="2"/>
</dbReference>
<evidence type="ECO:0000256" key="6">
    <source>
        <dbReference type="ARBA" id="ARBA00022757"/>
    </source>
</evidence>
<evidence type="ECO:0000256" key="11">
    <source>
        <dbReference type="RuleBase" id="RU000454"/>
    </source>
</evidence>
<evidence type="ECO:0000313" key="13">
    <source>
        <dbReference type="Ensembl" id="ENSCLMP00005018621.1"/>
    </source>
</evidence>
<dbReference type="GO" id="GO:0006508">
    <property type="term" value="P:proteolysis"/>
    <property type="evidence" value="ECO:0007669"/>
    <property type="project" value="UniProtKB-KW"/>
</dbReference>
<accession>A0A8C2XH17</accession>
<evidence type="ECO:0000256" key="5">
    <source>
        <dbReference type="ARBA" id="ARBA00022750"/>
    </source>
</evidence>
<dbReference type="Gene3D" id="2.40.70.10">
    <property type="entry name" value="Acid Proteases"/>
    <property type="match status" value="2"/>
</dbReference>
<dbReference type="PROSITE" id="PS51767">
    <property type="entry name" value="PEPTIDASE_A1"/>
    <property type="match status" value="1"/>
</dbReference>
<feature type="active site" evidence="9">
    <location>
        <position position="275"/>
    </location>
</feature>
<evidence type="ECO:0000256" key="8">
    <source>
        <dbReference type="ARBA" id="ARBA00023157"/>
    </source>
</evidence>
<feature type="disulfide bond" evidence="10">
    <location>
        <begin position="309"/>
        <end position="342"/>
    </location>
</feature>
<comment type="function">
    <text evidence="1">Shows particularly broad specificity; although bonds involving phenylalanine and leucine are preferred, many others are also cleaved to some extent.</text>
</comment>
<evidence type="ECO:0000313" key="14">
    <source>
        <dbReference type="Proteomes" id="UP000694565"/>
    </source>
</evidence>
<dbReference type="InterPro" id="IPR033121">
    <property type="entry name" value="PEPTIDASE_A1"/>
</dbReference>
<keyword evidence="4 11" id="KW-0645">Protease</keyword>
<keyword evidence="5 11" id="KW-0064">Aspartyl protease</keyword>
<dbReference type="GO" id="GO:0007586">
    <property type="term" value="P:digestion"/>
    <property type="evidence" value="ECO:0007669"/>
    <property type="project" value="UniProtKB-KW"/>
</dbReference>
<dbReference type="Proteomes" id="UP000694565">
    <property type="component" value="Unplaced"/>
</dbReference>
<dbReference type="Pfam" id="PF00026">
    <property type="entry name" value="Asp"/>
    <property type="match status" value="1"/>
</dbReference>
<dbReference type="PANTHER" id="PTHR47966:SF22">
    <property type="entry name" value="PEPSIN A-3-RELATED"/>
    <property type="match status" value="1"/>
</dbReference>
<evidence type="ECO:0000256" key="1">
    <source>
        <dbReference type="ARBA" id="ARBA00002318"/>
    </source>
</evidence>
<dbReference type="GO" id="GO:0004190">
    <property type="term" value="F:aspartic-type endopeptidase activity"/>
    <property type="evidence" value="ECO:0007669"/>
    <property type="project" value="UniProtKB-KW"/>
</dbReference>
<dbReference type="GeneTree" id="ENSGT00940000162710"/>
<dbReference type="AlphaFoldDB" id="A0A8C2XH17"/>
<keyword evidence="8 10" id="KW-1015">Disulfide bond</keyword>
<proteinExistence type="inferred from homology"/>
<feature type="disulfide bond" evidence="10">
    <location>
        <begin position="106"/>
        <end position="111"/>
    </location>
</feature>
<gene>
    <name evidence="13" type="primary">LOC117730827</name>
</gene>
<name>A0A8C2XH17_CYCLU</name>
<reference evidence="13" key="2">
    <citation type="submission" date="2025-09" db="UniProtKB">
        <authorList>
            <consortium name="Ensembl"/>
        </authorList>
    </citation>
    <scope>IDENTIFICATION</scope>
</reference>
<dbReference type="InterPro" id="IPR001969">
    <property type="entry name" value="Aspartic_peptidase_AS"/>
</dbReference>